<evidence type="ECO:0000256" key="1">
    <source>
        <dbReference type="ARBA" id="ARBA00004141"/>
    </source>
</evidence>
<dbReference type="PANTHER" id="PTHR37278">
    <property type="entry name" value="AUTOPHAGY-RELATED PROTEIN 33-RELATED"/>
    <property type="match status" value="1"/>
</dbReference>
<protein>
    <submittedName>
        <fullName evidence="7">Uncharacterized protein</fullName>
    </submittedName>
</protein>
<dbReference type="InterPro" id="IPR051668">
    <property type="entry name" value="ATG33"/>
</dbReference>
<evidence type="ECO:0000256" key="4">
    <source>
        <dbReference type="ARBA" id="ARBA00023136"/>
    </source>
</evidence>
<feature type="transmembrane region" description="Helical" evidence="6">
    <location>
        <begin position="57"/>
        <end position="75"/>
    </location>
</feature>
<dbReference type="GO" id="GO:0016236">
    <property type="term" value="P:macroautophagy"/>
    <property type="evidence" value="ECO:0007669"/>
    <property type="project" value="TreeGrafter"/>
</dbReference>
<evidence type="ECO:0000313" key="7">
    <source>
        <dbReference type="EMBL" id="KAJ5247675.1"/>
    </source>
</evidence>
<feature type="transmembrane region" description="Helical" evidence="6">
    <location>
        <begin position="162"/>
        <end position="181"/>
    </location>
</feature>
<comment type="similarity">
    <text evidence="5">Belongs to the ATG33 family.</text>
</comment>
<evidence type="ECO:0000256" key="5">
    <source>
        <dbReference type="ARBA" id="ARBA00038013"/>
    </source>
</evidence>
<dbReference type="Proteomes" id="UP001150941">
    <property type="component" value="Unassembled WGS sequence"/>
</dbReference>
<keyword evidence="8" id="KW-1185">Reference proteome</keyword>
<organism evidence="7 8">
    <name type="scientific">Penicillium chermesinum</name>
    <dbReference type="NCBI Taxonomy" id="63820"/>
    <lineage>
        <taxon>Eukaryota</taxon>
        <taxon>Fungi</taxon>
        <taxon>Dikarya</taxon>
        <taxon>Ascomycota</taxon>
        <taxon>Pezizomycotina</taxon>
        <taxon>Eurotiomycetes</taxon>
        <taxon>Eurotiomycetidae</taxon>
        <taxon>Eurotiales</taxon>
        <taxon>Aspergillaceae</taxon>
        <taxon>Penicillium</taxon>
    </lineage>
</organism>
<dbReference type="AlphaFoldDB" id="A0A9W9TXU7"/>
<gene>
    <name evidence="7" type="ORF">N7468_002658</name>
</gene>
<dbReference type="GeneID" id="83199258"/>
<dbReference type="PANTHER" id="PTHR37278:SF1">
    <property type="entry name" value="AUTOPHAGY-RELATED PROTEIN 33-RELATED"/>
    <property type="match status" value="1"/>
</dbReference>
<dbReference type="OrthoDB" id="5336366at2759"/>
<keyword evidence="4 6" id="KW-0472">Membrane</keyword>
<comment type="caution">
    <text evidence="7">The sequence shown here is derived from an EMBL/GenBank/DDBJ whole genome shotgun (WGS) entry which is preliminary data.</text>
</comment>
<dbReference type="RefSeq" id="XP_058335096.1">
    <property type="nucleotide sequence ID" value="XM_058471955.1"/>
</dbReference>
<sequence length="184" mass="20161">MACPLTISKFVGTVSLGLLTGVSYATSTITIPSLKLLPSAGTASRSLNEVKRLSRKHAMRLSGVANGLLLFAYTLSPPRRKHPFLIWMVVFSSSSALATDYWFNRSLGFQEWALETIRDTIGLSLGRASGRKDEDLVVVEAEEDINGEAVRLDMDREGRLQYVRSLIAGVAFSIGVVGLWGDRR</sequence>
<keyword evidence="3 6" id="KW-1133">Transmembrane helix</keyword>
<feature type="transmembrane region" description="Helical" evidence="6">
    <location>
        <begin position="84"/>
        <end position="103"/>
    </location>
</feature>
<evidence type="ECO:0000256" key="3">
    <source>
        <dbReference type="ARBA" id="ARBA00022989"/>
    </source>
</evidence>
<reference evidence="7" key="1">
    <citation type="submission" date="2022-11" db="EMBL/GenBank/DDBJ databases">
        <authorList>
            <person name="Petersen C."/>
        </authorList>
    </citation>
    <scope>NUCLEOTIDE SEQUENCE</scope>
    <source>
        <strain evidence="7">IBT 19713</strain>
    </source>
</reference>
<reference evidence="7" key="2">
    <citation type="journal article" date="2023" name="IMA Fungus">
        <title>Comparative genomic study of the Penicillium genus elucidates a diverse pangenome and 15 lateral gene transfer events.</title>
        <authorList>
            <person name="Petersen C."/>
            <person name="Sorensen T."/>
            <person name="Nielsen M.R."/>
            <person name="Sondergaard T.E."/>
            <person name="Sorensen J.L."/>
            <person name="Fitzpatrick D.A."/>
            <person name="Frisvad J.C."/>
            <person name="Nielsen K.L."/>
        </authorList>
    </citation>
    <scope>NUCLEOTIDE SEQUENCE</scope>
    <source>
        <strain evidence="7">IBT 19713</strain>
    </source>
</reference>
<proteinExistence type="inferred from homology"/>
<dbReference type="EMBL" id="JAPQKS010000002">
    <property type="protein sequence ID" value="KAJ5247675.1"/>
    <property type="molecule type" value="Genomic_DNA"/>
</dbReference>
<dbReference type="GO" id="GO:0005741">
    <property type="term" value="C:mitochondrial outer membrane"/>
    <property type="evidence" value="ECO:0007669"/>
    <property type="project" value="TreeGrafter"/>
</dbReference>
<keyword evidence="2 6" id="KW-0812">Transmembrane</keyword>
<evidence type="ECO:0000256" key="2">
    <source>
        <dbReference type="ARBA" id="ARBA00022692"/>
    </source>
</evidence>
<name>A0A9W9TXU7_9EURO</name>
<evidence type="ECO:0000313" key="8">
    <source>
        <dbReference type="Proteomes" id="UP001150941"/>
    </source>
</evidence>
<dbReference type="GO" id="GO:0000422">
    <property type="term" value="P:autophagy of mitochondrion"/>
    <property type="evidence" value="ECO:0007669"/>
    <property type="project" value="TreeGrafter"/>
</dbReference>
<evidence type="ECO:0000256" key="6">
    <source>
        <dbReference type="SAM" id="Phobius"/>
    </source>
</evidence>
<comment type="subcellular location">
    <subcellularLocation>
        <location evidence="1">Membrane</location>
        <topology evidence="1">Multi-pass membrane protein</topology>
    </subcellularLocation>
</comment>
<accession>A0A9W9TXU7</accession>